<feature type="domain" description="HNH nuclease" evidence="2">
    <location>
        <begin position="285"/>
        <end position="336"/>
    </location>
</feature>
<sequence>MTIEELGERIAAMAADIEAAMCRWLELVAEFDRREGWGLEGCSSCAAWVSWRCAVGPQAAREHVRVARRLRELPLVRDAFSRGELSYSKVRAITRVEDVAHEQELVELARNATAAQLDRIVRSYRSVARVESDAERALDERFLAMEWEDDGALRVRGRLPAEQGALLMRAVEIVAEQLRADAAADQVPTPAGARRADALAAIADQALAGPGAGRTGGDRVQLVVHVDADTLSDADDHGRCELEHGPALTRATARRLACDSAIVQITERDSQPLAVGRKTRSIPPALRRALRTRDQGCRFPGCTNHRYIDAHHIRHWADGGTTDLDNLVHLCGHHHRLLHEGGYTVRCGPDGAFEFRTPAGRMLHEQPRARRRDRCDHALPRARAGARLQTLHDRLDLDLATSAMISIAPLADTG</sequence>
<reference evidence="4" key="1">
    <citation type="submission" date="2021-11" db="EMBL/GenBank/DDBJ databases">
        <title>Cultivation dependent microbiological survey of springs from the worlds oldest radium mine currently devoted to the extraction of radon-saturated water.</title>
        <authorList>
            <person name="Kapinusova G."/>
            <person name="Smrhova T."/>
            <person name="Strejcek M."/>
            <person name="Suman J."/>
            <person name="Jani K."/>
            <person name="Pajer P."/>
            <person name="Uhlik O."/>
        </authorList>
    </citation>
    <scope>NUCLEOTIDE SEQUENCE [LARGE SCALE GENOMIC DNA]</scope>
    <source>
        <strain evidence="4">J379</strain>
    </source>
</reference>
<dbReference type="InterPro" id="IPR002711">
    <property type="entry name" value="HNH"/>
</dbReference>
<dbReference type="CDD" id="cd00085">
    <property type="entry name" value="HNHc"/>
    <property type="match status" value="1"/>
</dbReference>
<keyword evidence="3" id="KW-0540">Nuclease</keyword>
<dbReference type="GO" id="GO:0004519">
    <property type="term" value="F:endonuclease activity"/>
    <property type="evidence" value="ECO:0007669"/>
    <property type="project" value="UniProtKB-KW"/>
</dbReference>
<keyword evidence="3" id="KW-0378">Hydrolase</keyword>
<organism evidence="3 4">
    <name type="scientific">Svornostia abyssi</name>
    <dbReference type="NCBI Taxonomy" id="2898438"/>
    <lineage>
        <taxon>Bacteria</taxon>
        <taxon>Bacillati</taxon>
        <taxon>Actinomycetota</taxon>
        <taxon>Thermoleophilia</taxon>
        <taxon>Solirubrobacterales</taxon>
        <taxon>Baekduiaceae</taxon>
        <taxon>Svornostia</taxon>
    </lineage>
</organism>
<proteinExistence type="inferred from homology"/>
<protein>
    <submittedName>
        <fullName evidence="3">HNH endonuclease</fullName>
    </submittedName>
</protein>
<evidence type="ECO:0000256" key="1">
    <source>
        <dbReference type="ARBA" id="ARBA00023450"/>
    </source>
</evidence>
<evidence type="ECO:0000313" key="3">
    <source>
        <dbReference type="EMBL" id="UUY02095.1"/>
    </source>
</evidence>
<name>A0ABY5PC43_9ACTN</name>
<gene>
    <name evidence="3" type="ORF">LRS13_15380</name>
</gene>
<evidence type="ECO:0000259" key="2">
    <source>
        <dbReference type="SMART" id="SM00507"/>
    </source>
</evidence>
<dbReference type="Pfam" id="PF02720">
    <property type="entry name" value="DUF222"/>
    <property type="match status" value="1"/>
</dbReference>
<dbReference type="Pfam" id="PF01844">
    <property type="entry name" value="HNH"/>
    <property type="match status" value="1"/>
</dbReference>
<keyword evidence="4" id="KW-1185">Reference proteome</keyword>
<dbReference type="InterPro" id="IPR003870">
    <property type="entry name" value="DUF222"/>
</dbReference>
<dbReference type="SMART" id="SM00507">
    <property type="entry name" value="HNHc"/>
    <property type="match status" value="1"/>
</dbReference>
<dbReference type="RefSeq" id="WP_353862629.1">
    <property type="nucleotide sequence ID" value="NZ_CP088295.1"/>
</dbReference>
<comment type="similarity">
    <text evidence="1">Belongs to the Rv1128c/1148c/1588c/1702c/1945/3466 family.</text>
</comment>
<dbReference type="InterPro" id="IPR003615">
    <property type="entry name" value="HNH_nuc"/>
</dbReference>
<dbReference type="Proteomes" id="UP001058860">
    <property type="component" value="Chromosome"/>
</dbReference>
<accession>A0ABY5PC43</accession>
<dbReference type="EMBL" id="CP088295">
    <property type="protein sequence ID" value="UUY02095.1"/>
    <property type="molecule type" value="Genomic_DNA"/>
</dbReference>
<dbReference type="Gene3D" id="1.10.30.50">
    <property type="match status" value="1"/>
</dbReference>
<evidence type="ECO:0000313" key="4">
    <source>
        <dbReference type="Proteomes" id="UP001058860"/>
    </source>
</evidence>
<keyword evidence="3" id="KW-0255">Endonuclease</keyword>